<gene>
    <name evidence="1" type="ORF">PCOR1329_LOCUS62684</name>
</gene>
<comment type="caution">
    <text evidence="1">The sequence shown here is derived from an EMBL/GenBank/DDBJ whole genome shotgun (WGS) entry which is preliminary data.</text>
</comment>
<evidence type="ECO:0000313" key="2">
    <source>
        <dbReference type="Proteomes" id="UP001189429"/>
    </source>
</evidence>
<dbReference type="EMBL" id="CAUYUJ010017928">
    <property type="protein sequence ID" value="CAK0879177.1"/>
    <property type="molecule type" value="Genomic_DNA"/>
</dbReference>
<name>A0ABN9W3R3_9DINO</name>
<organism evidence="1 2">
    <name type="scientific">Prorocentrum cordatum</name>
    <dbReference type="NCBI Taxonomy" id="2364126"/>
    <lineage>
        <taxon>Eukaryota</taxon>
        <taxon>Sar</taxon>
        <taxon>Alveolata</taxon>
        <taxon>Dinophyceae</taxon>
        <taxon>Prorocentrales</taxon>
        <taxon>Prorocentraceae</taxon>
        <taxon>Prorocentrum</taxon>
    </lineage>
</organism>
<dbReference type="Proteomes" id="UP001189429">
    <property type="component" value="Unassembled WGS sequence"/>
</dbReference>
<keyword evidence="2" id="KW-1185">Reference proteome</keyword>
<reference evidence="1" key="1">
    <citation type="submission" date="2023-10" db="EMBL/GenBank/DDBJ databases">
        <authorList>
            <person name="Chen Y."/>
            <person name="Shah S."/>
            <person name="Dougan E. K."/>
            <person name="Thang M."/>
            <person name="Chan C."/>
        </authorList>
    </citation>
    <scope>NUCLEOTIDE SEQUENCE [LARGE SCALE GENOMIC DNA]</scope>
</reference>
<sequence>MRVIPRDVVDLRGVTENSDGSRLRFADDPNVEITTIATNDIGATDALQKEKIMVTFLKASDDFKKDFVAPHLRPSTPDLKSLLQGAASGSDLSMGTLLGLLQNQLNVSGSASSQPQAAKMESPRPASSVLGFEFKAQLGDNEVGGKVVSMELQGTIPMYKVKWDNGTETLLTQEQLFPYMESAKISPEKKRARPDAPAAPADLAAWEAAAKMTVDSHPTKK</sequence>
<protein>
    <submittedName>
        <fullName evidence="1">Uncharacterized protein</fullName>
    </submittedName>
</protein>
<accession>A0ABN9W3R3</accession>
<evidence type="ECO:0000313" key="1">
    <source>
        <dbReference type="EMBL" id="CAK0879177.1"/>
    </source>
</evidence>
<proteinExistence type="predicted"/>